<dbReference type="AlphaFoldDB" id="A0A919SKN2"/>
<evidence type="ECO:0000313" key="3">
    <source>
        <dbReference type="EMBL" id="GIM73217.1"/>
    </source>
</evidence>
<evidence type="ECO:0000313" key="4">
    <source>
        <dbReference type="Proteomes" id="UP000680865"/>
    </source>
</evidence>
<dbReference type="SUPFAM" id="SSF53098">
    <property type="entry name" value="Ribonuclease H-like"/>
    <property type="match status" value="1"/>
</dbReference>
<dbReference type="InterPro" id="IPR012337">
    <property type="entry name" value="RNaseH-like_sf"/>
</dbReference>
<feature type="compositionally biased region" description="Polar residues" evidence="1">
    <location>
        <begin position="247"/>
        <end position="256"/>
    </location>
</feature>
<dbReference type="InterPro" id="IPR036397">
    <property type="entry name" value="RNaseH_sf"/>
</dbReference>
<comment type="caution">
    <text evidence="3">The sequence shown here is derived from an EMBL/GenBank/DDBJ whole genome shotgun (WGS) entry which is preliminary data.</text>
</comment>
<protein>
    <submittedName>
        <fullName evidence="3">IS481 family transposase</fullName>
    </submittedName>
</protein>
<dbReference type="Proteomes" id="UP000680865">
    <property type="component" value="Unassembled WGS sequence"/>
</dbReference>
<dbReference type="Gene3D" id="3.30.420.10">
    <property type="entry name" value="Ribonuclease H-like superfamily/Ribonuclease H"/>
    <property type="match status" value="1"/>
</dbReference>
<dbReference type="InterPro" id="IPR009057">
    <property type="entry name" value="Homeodomain-like_sf"/>
</dbReference>
<feature type="domain" description="Integrase catalytic" evidence="2">
    <location>
        <begin position="189"/>
        <end position="252"/>
    </location>
</feature>
<dbReference type="PROSITE" id="PS50994">
    <property type="entry name" value="INTEGRASE"/>
    <property type="match status" value="1"/>
</dbReference>
<evidence type="ECO:0000256" key="1">
    <source>
        <dbReference type="SAM" id="MobiDB-lite"/>
    </source>
</evidence>
<evidence type="ECO:0000259" key="2">
    <source>
        <dbReference type="PROSITE" id="PS50994"/>
    </source>
</evidence>
<feature type="region of interest" description="Disordered" evidence="1">
    <location>
        <begin position="234"/>
        <end position="256"/>
    </location>
</feature>
<dbReference type="Pfam" id="PF13565">
    <property type="entry name" value="HTH_32"/>
    <property type="match status" value="1"/>
</dbReference>
<name>A0A919SKN2_9ACTN</name>
<dbReference type="EMBL" id="BOQP01000016">
    <property type="protein sequence ID" value="GIM73217.1"/>
    <property type="molecule type" value="Genomic_DNA"/>
</dbReference>
<dbReference type="SUPFAM" id="SSF46689">
    <property type="entry name" value="Homeodomain-like"/>
    <property type="match status" value="1"/>
</dbReference>
<reference evidence="3" key="1">
    <citation type="submission" date="2021-03" db="EMBL/GenBank/DDBJ databases">
        <title>Whole genome shotgun sequence of Actinoplanes consettensis NBRC 14913.</title>
        <authorList>
            <person name="Komaki H."/>
            <person name="Tamura T."/>
        </authorList>
    </citation>
    <scope>NUCLEOTIDE SEQUENCE</scope>
    <source>
        <strain evidence="3">NBRC 14913</strain>
    </source>
</reference>
<gene>
    <name evidence="3" type="ORF">Aco04nite_34210</name>
</gene>
<sequence>MHGRRLLIQRVIDDQRPVAHVVKELGCSRATGHKWLARWRAEGDAGLNGRPSTAHRLARKTDPDLEARVCALRTRLKRGPRRLAPLLNMPASTIHAVLTWHGLHRLAWLDRPTGQVIRRYERDRPGELLHVDVKKVGRLRDGGGWRVHGRDSDQNRLVHLERNAGRKVGYEYIHAAIDDHTRLAYAEIHPQTNGKAERFNRTMCDEWIYSRPFANSQDRADALPGWLHTYNHHRSHTALGGQPPISRVNNGPDQYT</sequence>
<keyword evidence="4" id="KW-1185">Reference proteome</keyword>
<proteinExistence type="predicted"/>
<accession>A0A919SKN2</accession>
<dbReference type="GO" id="GO:0003676">
    <property type="term" value="F:nucleic acid binding"/>
    <property type="evidence" value="ECO:0007669"/>
    <property type="project" value="InterPro"/>
</dbReference>
<organism evidence="3 4">
    <name type="scientific">Winogradskya consettensis</name>
    <dbReference type="NCBI Taxonomy" id="113560"/>
    <lineage>
        <taxon>Bacteria</taxon>
        <taxon>Bacillati</taxon>
        <taxon>Actinomycetota</taxon>
        <taxon>Actinomycetes</taxon>
        <taxon>Micromonosporales</taxon>
        <taxon>Micromonosporaceae</taxon>
        <taxon>Winogradskya</taxon>
    </lineage>
</organism>
<dbReference type="Pfam" id="PF13683">
    <property type="entry name" value="rve_3"/>
    <property type="match status" value="1"/>
</dbReference>
<dbReference type="InterPro" id="IPR001584">
    <property type="entry name" value="Integrase_cat-core"/>
</dbReference>
<dbReference type="GO" id="GO:0015074">
    <property type="term" value="P:DNA integration"/>
    <property type="evidence" value="ECO:0007669"/>
    <property type="project" value="InterPro"/>
</dbReference>